<dbReference type="EMBL" id="KZ825344">
    <property type="protein sequence ID" value="RAH45628.1"/>
    <property type="molecule type" value="Genomic_DNA"/>
</dbReference>
<name>A0ACD1G8R7_9EURO</name>
<dbReference type="Proteomes" id="UP000249057">
    <property type="component" value="Unassembled WGS sequence"/>
</dbReference>
<reference evidence="1" key="1">
    <citation type="submission" date="2018-02" db="EMBL/GenBank/DDBJ databases">
        <title>The genomes of Aspergillus section Nigri reveals drivers in fungal speciation.</title>
        <authorList>
            <consortium name="DOE Joint Genome Institute"/>
            <person name="Vesth T.C."/>
            <person name="Nybo J."/>
            <person name="Theobald S."/>
            <person name="Brandl J."/>
            <person name="Frisvad J.C."/>
            <person name="Nielsen K.F."/>
            <person name="Lyhne E.K."/>
            <person name="Kogle M.E."/>
            <person name="Kuo A."/>
            <person name="Riley R."/>
            <person name="Clum A."/>
            <person name="Nolan M."/>
            <person name="Lipzen A."/>
            <person name="Salamov A."/>
            <person name="Henrissat B."/>
            <person name="Wiebenga A."/>
            <person name="De vries R.P."/>
            <person name="Grigoriev I.V."/>
            <person name="Mortensen U.H."/>
            <person name="Andersen M.R."/>
            <person name="Baker S.E."/>
        </authorList>
    </citation>
    <scope>NUCLEOTIDE SEQUENCE</scope>
    <source>
        <strain evidence="1">CBS 621.78</strain>
    </source>
</reference>
<organism evidence="1 2">
    <name type="scientific">Aspergillus brunneoviolaceus CBS 621.78</name>
    <dbReference type="NCBI Taxonomy" id="1450534"/>
    <lineage>
        <taxon>Eukaryota</taxon>
        <taxon>Fungi</taxon>
        <taxon>Dikarya</taxon>
        <taxon>Ascomycota</taxon>
        <taxon>Pezizomycotina</taxon>
        <taxon>Eurotiomycetes</taxon>
        <taxon>Eurotiomycetidae</taxon>
        <taxon>Eurotiales</taxon>
        <taxon>Aspergillaceae</taxon>
        <taxon>Aspergillus</taxon>
        <taxon>Aspergillus subgen. Circumdati</taxon>
    </lineage>
</organism>
<accession>A0ACD1G8R7</accession>
<keyword evidence="2" id="KW-1185">Reference proteome</keyword>
<proteinExistence type="predicted"/>
<protein>
    <submittedName>
        <fullName evidence="1">Uncharacterized protein</fullName>
    </submittedName>
</protein>
<evidence type="ECO:0000313" key="1">
    <source>
        <dbReference type="EMBL" id="RAH45628.1"/>
    </source>
</evidence>
<sequence length="506" mass="58885">MMLALLPGEIVLQVVSFLNPQDLSELVLVSKDYYSLFIPALYDRVVLPLNAYWDDGYRLLDGEETNPVRRFSQAMIENPRLAPLVRSLILYPSHCEEWESRAPLPAVPEERLRALMLPYGDAKRKHRRKYRAWRRDLRSDRERQDDYREPKNYEDAWLALLLVQVRNLEKLAIRLPEERMRFNFKHIPRTQGYTTHFDRVIHWAGNTELGILTRLSQVSLRDGPVWDNEGAIEAVPLRRMLPYLRIPSLRTLYIRNPCNSPLPRKLLRDLVPTPSSLTHIDLEGPYDALSNLPRFLEWCPNLESFAVEMNQPWDWRGWVDVSHLYCPLQKSRSSLRHLHVAFAGPGREITQDAESPQPTFFGDLSVFPNLHTVHMRWSNLLPFHGSRALEPAQPLRTLLPRSLQNLYIEDCLMQGAWALGDELEGLLQYRREERGRGVAPSRDQKAPEPDLAWEGRLRGLQEELGALGVSLRVIERGASVPFPPDRALRHKWPLCENGKYYDDFNY</sequence>
<evidence type="ECO:0000313" key="2">
    <source>
        <dbReference type="Proteomes" id="UP000249057"/>
    </source>
</evidence>
<gene>
    <name evidence="1" type="ORF">BO95DRAFT_453360</name>
</gene>